<evidence type="ECO:0000313" key="1">
    <source>
        <dbReference type="EMBL" id="WWQ60579.1"/>
    </source>
</evidence>
<accession>A0AAX4L0P4</accession>
<reference evidence="1 2" key="1">
    <citation type="submission" date="2024-02" db="EMBL/GenBank/DDBJ databases">
        <title>STSV induces naive adaptation in Sulfolobus.</title>
        <authorList>
            <person name="Xiang X."/>
            <person name="Song M."/>
        </authorList>
    </citation>
    <scope>NUCLEOTIDE SEQUENCE [LARGE SCALE GENOMIC DNA]</scope>
    <source>
        <strain evidence="1 2">RT2</strain>
    </source>
</reference>
<organism evidence="1 2">
    <name type="scientific">Sulfolobus tengchongensis</name>
    <dbReference type="NCBI Taxonomy" id="207809"/>
    <lineage>
        <taxon>Archaea</taxon>
        <taxon>Thermoproteota</taxon>
        <taxon>Thermoprotei</taxon>
        <taxon>Sulfolobales</taxon>
        <taxon>Sulfolobaceae</taxon>
        <taxon>Sulfolobus</taxon>
    </lineage>
</organism>
<protein>
    <submittedName>
        <fullName evidence="1">Uncharacterized protein</fullName>
    </submittedName>
</protein>
<gene>
    <name evidence="1" type="ORF">V6M85_00380</name>
</gene>
<dbReference type="RefSeq" id="WP_338601559.1">
    <property type="nucleotide sequence ID" value="NZ_CP146016.1"/>
</dbReference>
<name>A0AAX4L0P4_9CREN</name>
<dbReference type="AlphaFoldDB" id="A0AAX4L0P4"/>
<dbReference type="GeneID" id="89335179"/>
<dbReference type="EMBL" id="CP146016">
    <property type="protein sequence ID" value="WWQ60579.1"/>
    <property type="molecule type" value="Genomic_DNA"/>
</dbReference>
<proteinExistence type="predicted"/>
<keyword evidence="2" id="KW-1185">Reference proteome</keyword>
<sequence length="103" mass="12326">MTITQYNINGLRFSVIYEDNVILIYMDVNKEIKDKRIKREEKILYMDVNKEIKDGFLKKIIICNTRISSYICNAIVETKNRNINEDFLRDLYREVVEVSDKVI</sequence>
<evidence type="ECO:0000313" key="2">
    <source>
        <dbReference type="Proteomes" id="UP001432202"/>
    </source>
</evidence>
<dbReference type="Proteomes" id="UP001432202">
    <property type="component" value="Chromosome"/>
</dbReference>